<sequence>MSTSERPLVLTSSPQRQQLPSVTELPLTANSTSDSGPLSSSAHTTAAQKPFSNFIDVIVAAFTQNPTCAFGITEGVRQGGQRWHFFLDRKTKKDEEI</sequence>
<keyword evidence="3" id="KW-1185">Reference proteome</keyword>
<dbReference type="AlphaFoldDB" id="A0A3P6T4C8"/>
<proteinExistence type="predicted"/>
<gene>
    <name evidence="2" type="ORF">NLS_LOCUS2919</name>
</gene>
<reference evidence="2 3" key="1">
    <citation type="submission" date="2018-08" db="EMBL/GenBank/DDBJ databases">
        <authorList>
            <person name="Laetsch R D."/>
            <person name="Stevens L."/>
            <person name="Kumar S."/>
            <person name="Blaxter L. M."/>
        </authorList>
    </citation>
    <scope>NUCLEOTIDE SEQUENCE [LARGE SCALE GENOMIC DNA]</scope>
</reference>
<feature type="compositionally biased region" description="Polar residues" evidence="1">
    <location>
        <begin position="1"/>
        <end position="21"/>
    </location>
</feature>
<feature type="region of interest" description="Disordered" evidence="1">
    <location>
        <begin position="1"/>
        <end position="44"/>
    </location>
</feature>
<evidence type="ECO:0000313" key="2">
    <source>
        <dbReference type="EMBL" id="VDK75455.1"/>
    </source>
</evidence>
<accession>A0A3P6T4C8</accession>
<evidence type="ECO:0000313" key="3">
    <source>
        <dbReference type="Proteomes" id="UP000277928"/>
    </source>
</evidence>
<feature type="compositionally biased region" description="Polar residues" evidence="1">
    <location>
        <begin position="28"/>
        <end position="44"/>
    </location>
</feature>
<dbReference type="Proteomes" id="UP000277928">
    <property type="component" value="Unassembled WGS sequence"/>
</dbReference>
<dbReference type="OrthoDB" id="10588687at2759"/>
<protein>
    <submittedName>
        <fullName evidence="2">Uncharacterized protein</fullName>
    </submittedName>
</protein>
<dbReference type="OMA" id="TRSATHQ"/>
<dbReference type="EMBL" id="UYRX01000145">
    <property type="protein sequence ID" value="VDK75455.1"/>
    <property type="molecule type" value="Genomic_DNA"/>
</dbReference>
<name>A0A3P6T4C8_LITSI</name>
<organism evidence="2 3">
    <name type="scientific">Litomosoides sigmodontis</name>
    <name type="common">Filarial nematode worm</name>
    <dbReference type="NCBI Taxonomy" id="42156"/>
    <lineage>
        <taxon>Eukaryota</taxon>
        <taxon>Metazoa</taxon>
        <taxon>Ecdysozoa</taxon>
        <taxon>Nematoda</taxon>
        <taxon>Chromadorea</taxon>
        <taxon>Rhabditida</taxon>
        <taxon>Spirurina</taxon>
        <taxon>Spiruromorpha</taxon>
        <taxon>Filarioidea</taxon>
        <taxon>Onchocercidae</taxon>
        <taxon>Litomosoides</taxon>
    </lineage>
</organism>
<evidence type="ECO:0000256" key="1">
    <source>
        <dbReference type="SAM" id="MobiDB-lite"/>
    </source>
</evidence>